<organism evidence="2 3">
    <name type="scientific">Sphingomonas oligophenolica</name>
    <dbReference type="NCBI Taxonomy" id="301154"/>
    <lineage>
        <taxon>Bacteria</taxon>
        <taxon>Pseudomonadati</taxon>
        <taxon>Pseudomonadota</taxon>
        <taxon>Alphaproteobacteria</taxon>
        <taxon>Sphingomonadales</taxon>
        <taxon>Sphingomonadaceae</taxon>
        <taxon>Sphingomonas</taxon>
    </lineage>
</organism>
<proteinExistence type="predicted"/>
<evidence type="ECO:0000313" key="2">
    <source>
        <dbReference type="EMBL" id="MEN2790603.1"/>
    </source>
</evidence>
<keyword evidence="3" id="KW-1185">Reference proteome</keyword>
<dbReference type="PANTHER" id="PTHR28152:SF1">
    <property type="entry name" value="HYDROXYACYL-THIOESTER DEHYDRATASE TYPE 2, MITOCHONDRIAL"/>
    <property type="match status" value="1"/>
</dbReference>
<evidence type="ECO:0000313" key="3">
    <source>
        <dbReference type="Proteomes" id="UP001419910"/>
    </source>
</evidence>
<accession>A0ABU9Y478</accession>
<name>A0ABU9Y478_9SPHN</name>
<dbReference type="InterPro" id="IPR029069">
    <property type="entry name" value="HotDog_dom_sf"/>
</dbReference>
<protein>
    <submittedName>
        <fullName evidence="2">MaoC family dehydratase N-terminal domain-containing protein</fullName>
    </submittedName>
</protein>
<dbReference type="EMBL" id="JBDIME010000010">
    <property type="protein sequence ID" value="MEN2790603.1"/>
    <property type="molecule type" value="Genomic_DNA"/>
</dbReference>
<dbReference type="Pfam" id="PF13452">
    <property type="entry name" value="FAS1_DH_region"/>
    <property type="match status" value="1"/>
</dbReference>
<comment type="caution">
    <text evidence="2">The sequence shown here is derived from an EMBL/GenBank/DDBJ whole genome shotgun (WGS) entry which is preliminary data.</text>
</comment>
<dbReference type="InterPro" id="IPR039569">
    <property type="entry name" value="FAS1-like_DH_region"/>
</dbReference>
<gene>
    <name evidence="2" type="ORF">ABC974_13265</name>
</gene>
<dbReference type="Gene3D" id="3.10.129.10">
    <property type="entry name" value="Hotdog Thioesterase"/>
    <property type="match status" value="1"/>
</dbReference>
<sequence length="283" mass="31093">MDIEHLKQWIGREERAGDCASPVPLAGLAALLDHETPPWIEGEVPPLGHWLYFLPHARQSAIDVDGHPKRGDFLPPVPLPRRMWASGEVVFHTHVPIGAAIERRSRIADVTARTGSSGPLVFVTLRHDIFCDGALAIEERQDLVYRGPGDAPARAVEVPVADATRIVTPDPVALFRYSALTFNGHRIHYDRDYARNAEGYPGLVVHGPYAATLLVDHFLRETPGAIVKRFSFRARQPLFDTAPFSLNLRRAGAAAEVWTTDAAGRLAMTGTIDFKGEQACAMS</sequence>
<dbReference type="Proteomes" id="UP001419910">
    <property type="component" value="Unassembled WGS sequence"/>
</dbReference>
<reference evidence="2 3" key="1">
    <citation type="submission" date="2024-05" db="EMBL/GenBank/DDBJ databases">
        <authorList>
            <person name="Liu Q."/>
            <person name="Xin Y.-H."/>
        </authorList>
    </citation>
    <scope>NUCLEOTIDE SEQUENCE [LARGE SCALE GENOMIC DNA]</scope>
    <source>
        <strain evidence="2 3">CGMCC 1.10181</strain>
    </source>
</reference>
<evidence type="ECO:0000259" key="1">
    <source>
        <dbReference type="Pfam" id="PF13452"/>
    </source>
</evidence>
<dbReference type="PANTHER" id="PTHR28152">
    <property type="entry name" value="HYDROXYACYL-THIOESTER DEHYDRATASE TYPE 2, MITOCHONDRIAL"/>
    <property type="match status" value="1"/>
</dbReference>
<dbReference type="RefSeq" id="WP_343888346.1">
    <property type="nucleotide sequence ID" value="NZ_BAAAEH010000008.1"/>
</dbReference>
<dbReference type="SUPFAM" id="SSF54637">
    <property type="entry name" value="Thioesterase/thiol ester dehydrase-isomerase"/>
    <property type="match status" value="1"/>
</dbReference>
<dbReference type="InterPro" id="IPR052741">
    <property type="entry name" value="Mitochondrial_HTD2"/>
</dbReference>
<feature type="domain" description="FAS1-like dehydratase" evidence="1">
    <location>
        <begin position="52"/>
        <end position="129"/>
    </location>
</feature>